<gene>
    <name evidence="4" type="primary">pdtaR_1</name>
    <name evidence="4" type="ORF">DUPY_19780</name>
</gene>
<dbReference type="PROSITE" id="PS50110">
    <property type="entry name" value="RESPONSE_REGULATORY"/>
    <property type="match status" value="1"/>
</dbReference>
<protein>
    <submittedName>
        <fullName evidence="4">Putative transcriptional regulatory protein pdtaR</fullName>
    </submittedName>
</protein>
<evidence type="ECO:0000259" key="3">
    <source>
        <dbReference type="PROSITE" id="PS50110"/>
    </source>
</evidence>
<keyword evidence="5" id="KW-1185">Reference proteome</keyword>
<reference evidence="5" key="1">
    <citation type="journal article" date="2016" name="Front. Microbiol.">
        <title>Molecular Keys to the Janthinobacterium and Duganella spp. Interaction with the Plant Pathogen Fusarium graminearum.</title>
        <authorList>
            <person name="Haack F.S."/>
            <person name="Poehlein A."/>
            <person name="Kroger C."/>
            <person name="Voigt C.A."/>
            <person name="Piepenbring M."/>
            <person name="Bode H.B."/>
            <person name="Daniel R."/>
            <person name="Schafer W."/>
            <person name="Streit W.R."/>
        </authorList>
    </citation>
    <scope>NUCLEOTIDE SEQUENCE [LARGE SCALE GENOMIC DNA]</scope>
    <source>
        <strain evidence="5">T54</strain>
    </source>
</reference>
<dbReference type="InterPro" id="IPR050595">
    <property type="entry name" value="Bact_response_regulator"/>
</dbReference>
<evidence type="ECO:0000256" key="1">
    <source>
        <dbReference type="ARBA" id="ARBA00022553"/>
    </source>
</evidence>
<feature type="modified residue" description="4-aspartylphosphate" evidence="2">
    <location>
        <position position="12"/>
    </location>
</feature>
<comment type="caution">
    <text evidence="4">The sequence shown here is derived from an EMBL/GenBank/DDBJ whole genome shotgun (WGS) entry which is preliminary data.</text>
</comment>
<dbReference type="AlphaFoldDB" id="A0A1E7WRJ1"/>
<keyword evidence="1 2" id="KW-0597">Phosphoprotein</keyword>
<dbReference type="Gene3D" id="3.40.50.2300">
    <property type="match status" value="1"/>
</dbReference>
<evidence type="ECO:0000313" key="4">
    <source>
        <dbReference type="EMBL" id="OFA02094.1"/>
    </source>
</evidence>
<sequence>MRDCLPQVAILDIGLPDMDGYALAGAIRAEAGGRAVRLVALTGYGQKDDVERAYAASFDLHLTKPASLEDLQAATTVS</sequence>
<proteinExistence type="predicted"/>
<evidence type="ECO:0000313" key="5">
    <source>
        <dbReference type="Proteomes" id="UP000175989"/>
    </source>
</evidence>
<dbReference type="Pfam" id="PF00072">
    <property type="entry name" value="Response_reg"/>
    <property type="match status" value="1"/>
</dbReference>
<feature type="domain" description="Response regulatory" evidence="3">
    <location>
        <begin position="1"/>
        <end position="78"/>
    </location>
</feature>
<dbReference type="PATRIC" id="fig|762836.4.peg.2054"/>
<dbReference type="PANTHER" id="PTHR44591:SF3">
    <property type="entry name" value="RESPONSE REGULATORY DOMAIN-CONTAINING PROTEIN"/>
    <property type="match status" value="1"/>
</dbReference>
<dbReference type="PANTHER" id="PTHR44591">
    <property type="entry name" value="STRESS RESPONSE REGULATOR PROTEIN 1"/>
    <property type="match status" value="1"/>
</dbReference>
<accession>A0A1E7WRJ1</accession>
<dbReference type="Proteomes" id="UP000175989">
    <property type="component" value="Unassembled WGS sequence"/>
</dbReference>
<dbReference type="EMBL" id="LROM01000077">
    <property type="protein sequence ID" value="OFA02094.1"/>
    <property type="molecule type" value="Genomic_DNA"/>
</dbReference>
<name>A0A1E7WRJ1_9BURK</name>
<dbReference type="InterPro" id="IPR001789">
    <property type="entry name" value="Sig_transdc_resp-reg_receiver"/>
</dbReference>
<organism evidence="4 5">
    <name type="scientific">Duganella phyllosphaerae</name>
    <dbReference type="NCBI Taxonomy" id="762836"/>
    <lineage>
        <taxon>Bacteria</taxon>
        <taxon>Pseudomonadati</taxon>
        <taxon>Pseudomonadota</taxon>
        <taxon>Betaproteobacteria</taxon>
        <taxon>Burkholderiales</taxon>
        <taxon>Oxalobacteraceae</taxon>
        <taxon>Telluria group</taxon>
        <taxon>Duganella</taxon>
    </lineage>
</organism>
<dbReference type="GO" id="GO:0000160">
    <property type="term" value="P:phosphorelay signal transduction system"/>
    <property type="evidence" value="ECO:0007669"/>
    <property type="project" value="InterPro"/>
</dbReference>
<dbReference type="SUPFAM" id="SSF52172">
    <property type="entry name" value="CheY-like"/>
    <property type="match status" value="1"/>
</dbReference>
<dbReference type="InterPro" id="IPR011006">
    <property type="entry name" value="CheY-like_superfamily"/>
</dbReference>
<evidence type="ECO:0000256" key="2">
    <source>
        <dbReference type="PROSITE-ProRule" id="PRU00169"/>
    </source>
</evidence>